<evidence type="ECO:0000256" key="1">
    <source>
        <dbReference type="SAM" id="MobiDB-lite"/>
    </source>
</evidence>
<accession>A0A7S0RIQ3</accession>
<dbReference type="AlphaFoldDB" id="A0A7S0RIQ3"/>
<evidence type="ECO:0008006" key="3">
    <source>
        <dbReference type="Google" id="ProtNLM"/>
    </source>
</evidence>
<organism evidence="2">
    <name type="scientific">Chlamydomonas leiostraca</name>
    <dbReference type="NCBI Taxonomy" id="1034604"/>
    <lineage>
        <taxon>Eukaryota</taxon>
        <taxon>Viridiplantae</taxon>
        <taxon>Chlorophyta</taxon>
        <taxon>core chlorophytes</taxon>
        <taxon>Chlorophyceae</taxon>
        <taxon>CS clade</taxon>
        <taxon>Chlamydomonadales</taxon>
        <taxon>Chlamydomonadaceae</taxon>
        <taxon>Chlamydomonas</taxon>
    </lineage>
</organism>
<name>A0A7S0RIQ3_9CHLO</name>
<reference evidence="2" key="1">
    <citation type="submission" date="2021-01" db="EMBL/GenBank/DDBJ databases">
        <authorList>
            <person name="Corre E."/>
            <person name="Pelletier E."/>
            <person name="Niang G."/>
            <person name="Scheremetjew M."/>
            <person name="Finn R."/>
            <person name="Kale V."/>
            <person name="Holt S."/>
            <person name="Cochrane G."/>
            <person name="Meng A."/>
            <person name="Brown T."/>
            <person name="Cohen L."/>
        </authorList>
    </citation>
    <scope>NUCLEOTIDE SEQUENCE</scope>
    <source>
        <strain evidence="2">SAG 11-49</strain>
    </source>
</reference>
<evidence type="ECO:0000313" key="2">
    <source>
        <dbReference type="EMBL" id="CAD8678510.1"/>
    </source>
</evidence>
<feature type="compositionally biased region" description="Low complexity" evidence="1">
    <location>
        <begin position="41"/>
        <end position="60"/>
    </location>
</feature>
<proteinExistence type="predicted"/>
<feature type="region of interest" description="Disordered" evidence="1">
    <location>
        <begin position="34"/>
        <end position="75"/>
    </location>
</feature>
<feature type="region of interest" description="Disordered" evidence="1">
    <location>
        <begin position="240"/>
        <end position="273"/>
    </location>
</feature>
<dbReference type="EMBL" id="HBFB01015206">
    <property type="protein sequence ID" value="CAD8678510.1"/>
    <property type="molecule type" value="Transcribed_RNA"/>
</dbReference>
<protein>
    <recommendedName>
        <fullName evidence="3">Guanylate cyclase domain-containing protein</fullName>
    </recommendedName>
</protein>
<gene>
    <name evidence="2" type="ORF">CLEI1391_LOCUS8558</name>
</gene>
<sequence>MPHEQWEATGGVEVKGKGVMHTYLWVPPSCAGASAQPAPSTELAPAATTPGTTTPLSPLLQASTPPTAHPGHDESMQLGQLTCEPVTTNAAVAAVSWVEPAAGCVWLLPELPEEAPGSDGVSSGARPSKHAQQLPIVWQEAATGTTNLPAVQAVQAEGASKAVGAATLPGLPPAPIQPLPRLPVSAAAKPGSPHASVSLAAALTAASANFTAAEHPDRVPQRQASSGLLGGPVGSFWAPASCHPPAGRPARCQRQPHKRRGSHQAAAASSMVA</sequence>